<keyword evidence="6" id="KW-0732">Signal</keyword>
<organism evidence="8 9">
    <name type="scientific">Chromobacterium aquaticum</name>
    <dbReference type="NCBI Taxonomy" id="467180"/>
    <lineage>
        <taxon>Bacteria</taxon>
        <taxon>Pseudomonadati</taxon>
        <taxon>Pseudomonadota</taxon>
        <taxon>Betaproteobacteria</taxon>
        <taxon>Neisseriales</taxon>
        <taxon>Chromobacteriaceae</taxon>
        <taxon>Chromobacterium</taxon>
    </lineage>
</organism>
<gene>
    <name evidence="8" type="ORF">ACFO0R_13130</name>
</gene>
<reference evidence="9" key="1">
    <citation type="journal article" date="2019" name="Int. J. Syst. Evol. Microbiol.">
        <title>The Global Catalogue of Microorganisms (GCM) 10K type strain sequencing project: providing services to taxonomists for standard genome sequencing and annotation.</title>
        <authorList>
            <consortium name="The Broad Institute Genomics Platform"/>
            <consortium name="The Broad Institute Genome Sequencing Center for Infectious Disease"/>
            <person name="Wu L."/>
            <person name="Ma J."/>
        </authorList>
    </citation>
    <scope>NUCLEOTIDE SEQUENCE [LARGE SCALE GENOMIC DNA]</scope>
    <source>
        <strain evidence="9">CGMCC 4.7608</strain>
    </source>
</reference>
<dbReference type="SUPFAM" id="SSF52743">
    <property type="entry name" value="Subtilisin-like"/>
    <property type="match status" value="1"/>
</dbReference>
<dbReference type="Gene3D" id="2.60.40.10">
    <property type="entry name" value="Immunoglobulins"/>
    <property type="match status" value="1"/>
</dbReference>
<evidence type="ECO:0000313" key="9">
    <source>
        <dbReference type="Proteomes" id="UP001595999"/>
    </source>
</evidence>
<proteinExistence type="inferred from homology"/>
<evidence type="ECO:0000256" key="1">
    <source>
        <dbReference type="ARBA" id="ARBA00011073"/>
    </source>
</evidence>
<evidence type="ECO:0000256" key="6">
    <source>
        <dbReference type="SAM" id="SignalP"/>
    </source>
</evidence>
<comment type="caution">
    <text evidence="5">Lacks conserved residue(s) required for the propagation of feature annotation.</text>
</comment>
<feature type="chain" id="PRO_5047146097" evidence="6">
    <location>
        <begin position="24"/>
        <end position="662"/>
    </location>
</feature>
<dbReference type="PANTHER" id="PTHR43806:SF11">
    <property type="entry name" value="CEREVISIN-RELATED"/>
    <property type="match status" value="1"/>
</dbReference>
<dbReference type="Pfam" id="PF00082">
    <property type="entry name" value="Peptidase_S8"/>
    <property type="match status" value="1"/>
</dbReference>
<keyword evidence="9" id="KW-1185">Reference proteome</keyword>
<dbReference type="InterPro" id="IPR013783">
    <property type="entry name" value="Ig-like_fold"/>
</dbReference>
<keyword evidence="2" id="KW-0645">Protease</keyword>
<evidence type="ECO:0000313" key="8">
    <source>
        <dbReference type="EMBL" id="MFC4490561.1"/>
    </source>
</evidence>
<evidence type="ECO:0000256" key="4">
    <source>
        <dbReference type="ARBA" id="ARBA00022825"/>
    </source>
</evidence>
<feature type="domain" description="Peptidase S8/S53" evidence="7">
    <location>
        <begin position="227"/>
        <end position="450"/>
    </location>
</feature>
<accession>A0ABV8ZUY1</accession>
<dbReference type="Gene3D" id="3.40.50.200">
    <property type="entry name" value="Peptidase S8/S53 domain"/>
    <property type="match status" value="1"/>
</dbReference>
<dbReference type="Proteomes" id="UP001595999">
    <property type="component" value="Unassembled WGS sequence"/>
</dbReference>
<dbReference type="RefSeq" id="WP_231462540.1">
    <property type="nucleotide sequence ID" value="NZ_JAJOHW010000076.1"/>
</dbReference>
<evidence type="ECO:0000256" key="2">
    <source>
        <dbReference type="ARBA" id="ARBA00022670"/>
    </source>
</evidence>
<dbReference type="InterPro" id="IPR023828">
    <property type="entry name" value="Peptidase_S8_Ser-AS"/>
</dbReference>
<protein>
    <submittedName>
        <fullName evidence="8">S8 family serine peptidase</fullName>
    </submittedName>
</protein>
<dbReference type="InterPro" id="IPR036852">
    <property type="entry name" value="Peptidase_S8/S53_dom_sf"/>
</dbReference>
<evidence type="ECO:0000256" key="3">
    <source>
        <dbReference type="ARBA" id="ARBA00022801"/>
    </source>
</evidence>
<dbReference type="PROSITE" id="PS51892">
    <property type="entry name" value="SUBTILASE"/>
    <property type="match status" value="1"/>
</dbReference>
<dbReference type="PROSITE" id="PS00138">
    <property type="entry name" value="SUBTILASE_SER"/>
    <property type="match status" value="1"/>
</dbReference>
<comment type="similarity">
    <text evidence="1 5">Belongs to the peptidase S8 family.</text>
</comment>
<evidence type="ECO:0000256" key="5">
    <source>
        <dbReference type="PROSITE-ProRule" id="PRU01240"/>
    </source>
</evidence>
<keyword evidence="4" id="KW-0720">Serine protease</keyword>
<dbReference type="InterPro" id="IPR050131">
    <property type="entry name" value="Peptidase_S8_subtilisin-like"/>
</dbReference>
<keyword evidence="3" id="KW-0378">Hydrolase</keyword>
<feature type="signal peptide" evidence="6">
    <location>
        <begin position="1"/>
        <end position="23"/>
    </location>
</feature>
<dbReference type="EMBL" id="JBHSEK010000007">
    <property type="protein sequence ID" value="MFC4490561.1"/>
    <property type="molecule type" value="Genomic_DNA"/>
</dbReference>
<comment type="caution">
    <text evidence="8">The sequence shown here is derived from an EMBL/GenBank/DDBJ whole genome shotgun (WGS) entry which is preliminary data.</text>
</comment>
<evidence type="ECO:0000259" key="7">
    <source>
        <dbReference type="Pfam" id="PF00082"/>
    </source>
</evidence>
<name>A0ABV8ZUY1_9NEIS</name>
<sequence length="662" mass="72201">MNSYFKLGTLSAILLSLSAASYARDIEVIVKVKKTVSDPLTRSEKNVDPQLAARQLQTSGLQLATLFELPDPARDWRMTKTDSLKTVEAMQRHNLDRYFQISKPPATEREAQALVEKLKQNPLVETAYVRPEAVSIGEPPLPEESAATRSVPNYADCDATPISSCQYYLYPDIAKSPYRMGGLNVVEAHKRYANKGELSRIVSVEINHWNYDHPNLPKPFLKHWDTSQHKVDSHDTSSAGVMFSKDNGIGTIGIAARAQAGYSKYGSGPQLLDLAKQLKAGDVVQVGIHYSYVNGLPEYGCKINCYMPVEQAEDVFDAISYMTAEKGIHVVIAAANGNINLDHPNLKRKYDRKIRDSGAIYAGAADPKDAKRASFSQYGGRVDLFSWGRNVTSTSWSAQNPNGYTTTYSGTSSANPIIAGSVALLQSIARANNLGDIPPKKMRDILVRSGQPLRYPDPAAPIGMQPDLVKAADIMLQDAGGGWQPAPVAVISGDNDVPAGSQVTLSAAKSTGDNLKYAWSIQPALPLNTNGSEVSFSIPNLQKDTQYLVKLKITDAKNRTSEDSMELWARGQENGVLPDINIHGDKEVVAGDVEEGAIIEADMPAGKKLRFEWKNTSGLTLHPNFNQLLIFADKGVPSRTHTIHLEVFDGAKKLARAVTPSP</sequence>
<dbReference type="InterPro" id="IPR000209">
    <property type="entry name" value="Peptidase_S8/S53_dom"/>
</dbReference>
<dbReference type="PANTHER" id="PTHR43806">
    <property type="entry name" value="PEPTIDASE S8"/>
    <property type="match status" value="1"/>
</dbReference>